<dbReference type="Pfam" id="PF00009">
    <property type="entry name" value="GTP_EFTU"/>
    <property type="match status" value="1"/>
</dbReference>
<feature type="signal peptide" evidence="9">
    <location>
        <begin position="1"/>
        <end position="20"/>
    </location>
</feature>
<keyword evidence="4 8" id="KW-0648">Protein biosynthesis</keyword>
<dbReference type="Gene3D" id="3.30.70.870">
    <property type="entry name" value="Elongation Factor G (Translational Gtpase), domain 3"/>
    <property type="match status" value="1"/>
</dbReference>
<keyword evidence="9" id="KW-0732">Signal</keyword>
<accession>A0A098VV02</accession>
<protein>
    <recommendedName>
        <fullName evidence="8">Elongation factor G, mitochondrial</fullName>
        <shortName evidence="8">EF-Gmt</shortName>
    </recommendedName>
    <alternativeName>
        <fullName evidence="8">Elongation factor G 1, mitochondrial</fullName>
        <shortName evidence="8">mEF-G 1</shortName>
    </alternativeName>
    <alternativeName>
        <fullName evidence="8">Elongation factor G1</fullName>
    </alternativeName>
</protein>
<dbReference type="InterPro" id="IPR000640">
    <property type="entry name" value="EFG_V-like"/>
</dbReference>
<dbReference type="FunFam" id="3.40.50.300:FF:000514">
    <property type="entry name" value="Ribosome-releasing factor 2, mitochondrial"/>
    <property type="match status" value="1"/>
</dbReference>
<dbReference type="InterPro" id="IPR009022">
    <property type="entry name" value="EFG_III"/>
</dbReference>
<dbReference type="SUPFAM" id="SSF50447">
    <property type="entry name" value="Translation proteins"/>
    <property type="match status" value="1"/>
</dbReference>
<feature type="domain" description="Tr-type G" evidence="10">
    <location>
        <begin position="34"/>
        <end position="314"/>
    </location>
</feature>
<comment type="similarity">
    <text evidence="1">Belongs to the TRAFAC class translation factor GTPase superfamily. Classic translation factor GTPase family. EF-G/EF-2 subfamily.</text>
</comment>
<dbReference type="SMART" id="SM00889">
    <property type="entry name" value="EFG_IV"/>
    <property type="match status" value="1"/>
</dbReference>
<comment type="function">
    <text evidence="8">Mitochondrial GTPase that catalyzes the GTP-dependent ribosomal translocation step during translation elongation. During this step, the ribosome changes from the pre-translocational (PRE) to the post-translocational (POST) state as the newly formed A-site-bound peptidyl-tRNA and P-site-bound deacylated tRNA move to the P and E sites, respectively. Catalyzes the coordinated movement of the two tRNA molecules, the mRNA and conformational changes in the ribosome.</text>
</comment>
<proteinExistence type="inferred from homology"/>
<comment type="similarity">
    <text evidence="8">Belongs to the GTP-binding elongation factor family. EF-G/EF-2 subfamily.</text>
</comment>
<dbReference type="AlphaFoldDB" id="A0A098VV02"/>
<dbReference type="RefSeq" id="XP_013239344.1">
    <property type="nucleotide sequence ID" value="XM_013383890.1"/>
</dbReference>
<name>A0A098VV02_9MICR</name>
<evidence type="ECO:0000256" key="7">
    <source>
        <dbReference type="ARBA" id="ARBA00024731"/>
    </source>
</evidence>
<comment type="function">
    <text evidence="7">Catalyzes the GTP-dependent ribosomal translocation step during translation elongation. During this step, the ribosome changes from the pre-translocational (PRE) to the post-translocational (POST) state as the newly formed A-site-bound peptidyl-tRNA and P-site-bound deacylated tRNA move to the P and E sites, respectively. Catalyzes the coordinated movement of the two tRNA molecules, the mRNA and conformational changes in the ribosome.</text>
</comment>
<evidence type="ECO:0000256" key="3">
    <source>
        <dbReference type="ARBA" id="ARBA00022768"/>
    </source>
</evidence>
<dbReference type="Pfam" id="PF03144">
    <property type="entry name" value="GTP_EFTU_D2"/>
    <property type="match status" value="1"/>
</dbReference>
<dbReference type="InterPro" id="IPR009000">
    <property type="entry name" value="Transl_B-barrel_sf"/>
</dbReference>
<evidence type="ECO:0000256" key="6">
    <source>
        <dbReference type="ARBA" id="ARBA00023134"/>
    </source>
</evidence>
<gene>
    <name evidence="8" type="primary">MEF1</name>
    <name evidence="11" type="ORF">DI09_126p70</name>
</gene>
<keyword evidence="3 8" id="KW-0251">Elongation factor</keyword>
<dbReference type="Gene3D" id="3.40.50.300">
    <property type="entry name" value="P-loop containing nucleotide triphosphate hydrolases"/>
    <property type="match status" value="1"/>
</dbReference>
<dbReference type="InterPro" id="IPR004540">
    <property type="entry name" value="Transl_elong_EFG/EF2"/>
</dbReference>
<dbReference type="NCBIfam" id="TIGR00231">
    <property type="entry name" value="small_GTP"/>
    <property type="match status" value="1"/>
</dbReference>
<dbReference type="InterPro" id="IPR000795">
    <property type="entry name" value="T_Tr_GTP-bd_dom"/>
</dbReference>
<dbReference type="SUPFAM" id="SSF54211">
    <property type="entry name" value="Ribosomal protein S5 domain 2-like"/>
    <property type="match status" value="1"/>
</dbReference>
<dbReference type="HOGENOM" id="CLU_002794_4_0_1"/>
<dbReference type="HAMAP" id="MF_00054_B">
    <property type="entry name" value="EF_G_EF_2_B"/>
    <property type="match status" value="1"/>
</dbReference>
<evidence type="ECO:0000256" key="5">
    <source>
        <dbReference type="ARBA" id="ARBA00023128"/>
    </source>
</evidence>
<evidence type="ECO:0000256" key="9">
    <source>
        <dbReference type="SAM" id="SignalP"/>
    </source>
</evidence>
<dbReference type="Gene3D" id="3.30.70.240">
    <property type="match status" value="1"/>
</dbReference>
<feature type="binding site" evidence="8">
    <location>
        <begin position="110"/>
        <end position="114"/>
    </location>
    <ligand>
        <name>GTP</name>
        <dbReference type="ChEBI" id="CHEBI:37565"/>
    </ligand>
</feature>
<dbReference type="EMBL" id="JMKJ01000029">
    <property type="protein sequence ID" value="KGG52908.1"/>
    <property type="molecule type" value="Genomic_DNA"/>
</dbReference>
<evidence type="ECO:0000259" key="10">
    <source>
        <dbReference type="PROSITE" id="PS51722"/>
    </source>
</evidence>
<dbReference type="InterPro" id="IPR027417">
    <property type="entry name" value="P-loop_NTPase"/>
</dbReference>
<dbReference type="InterPro" id="IPR005225">
    <property type="entry name" value="Small_GTP-bd"/>
</dbReference>
<dbReference type="Pfam" id="PF14492">
    <property type="entry name" value="EFG_III"/>
    <property type="match status" value="1"/>
</dbReference>
<feature type="binding site" evidence="8">
    <location>
        <begin position="164"/>
        <end position="167"/>
    </location>
    <ligand>
        <name>GTP</name>
        <dbReference type="ChEBI" id="CHEBI:37565"/>
    </ligand>
</feature>
<keyword evidence="2 8" id="KW-0547">Nucleotide-binding</keyword>
<keyword evidence="6 8" id="KW-0342">GTP-binding</keyword>
<evidence type="ECO:0000313" key="11">
    <source>
        <dbReference type="EMBL" id="KGG52908.1"/>
    </source>
</evidence>
<dbReference type="PROSITE" id="PS51722">
    <property type="entry name" value="G_TR_2"/>
    <property type="match status" value="1"/>
</dbReference>
<dbReference type="GeneID" id="25258210"/>
<evidence type="ECO:0000313" key="12">
    <source>
        <dbReference type="Proteomes" id="UP000029725"/>
    </source>
</evidence>
<dbReference type="FunFam" id="3.30.70.240:FF:000001">
    <property type="entry name" value="Elongation factor G"/>
    <property type="match status" value="1"/>
</dbReference>
<dbReference type="NCBIfam" id="NF009381">
    <property type="entry name" value="PRK12740.1-5"/>
    <property type="match status" value="1"/>
</dbReference>
<dbReference type="FunFam" id="2.40.30.10:FF:000022">
    <property type="entry name" value="Elongation factor G, mitochondrial"/>
    <property type="match status" value="1"/>
</dbReference>
<dbReference type="CDD" id="cd01886">
    <property type="entry name" value="EF-G"/>
    <property type="match status" value="1"/>
</dbReference>
<dbReference type="UniPathway" id="UPA00345"/>
<dbReference type="GO" id="GO:0005525">
    <property type="term" value="F:GTP binding"/>
    <property type="evidence" value="ECO:0007669"/>
    <property type="project" value="UniProtKB-UniRule"/>
</dbReference>
<dbReference type="PANTHER" id="PTHR43636">
    <property type="entry name" value="ELONGATION FACTOR G, MITOCHONDRIAL"/>
    <property type="match status" value="1"/>
</dbReference>
<feature type="binding site" evidence="8">
    <location>
        <begin position="43"/>
        <end position="50"/>
    </location>
    <ligand>
        <name>GTP</name>
        <dbReference type="ChEBI" id="CHEBI:37565"/>
    </ligand>
</feature>
<dbReference type="PROSITE" id="PS00301">
    <property type="entry name" value="G_TR_1"/>
    <property type="match status" value="1"/>
</dbReference>
<dbReference type="CDD" id="cd16262">
    <property type="entry name" value="EFG_III"/>
    <property type="match status" value="1"/>
</dbReference>
<comment type="pathway">
    <text evidence="8">Protein biosynthesis; polypeptide chain elongation.</text>
</comment>
<dbReference type="CDD" id="cd04091">
    <property type="entry name" value="mtEFG1_II_like"/>
    <property type="match status" value="1"/>
</dbReference>
<dbReference type="InterPro" id="IPR014721">
    <property type="entry name" value="Ribsml_uS5_D2-typ_fold_subgr"/>
</dbReference>
<dbReference type="OrthoDB" id="198619at2759"/>
<dbReference type="SUPFAM" id="SSF52540">
    <property type="entry name" value="P-loop containing nucleoside triphosphate hydrolases"/>
    <property type="match status" value="1"/>
</dbReference>
<dbReference type="Gene3D" id="2.40.30.10">
    <property type="entry name" value="Translation factors"/>
    <property type="match status" value="1"/>
</dbReference>
<comment type="caution">
    <text evidence="11">The sequence shown here is derived from an EMBL/GenBank/DDBJ whole genome shotgun (WGS) entry which is preliminary data.</text>
</comment>
<dbReference type="GO" id="GO:0003924">
    <property type="term" value="F:GTPase activity"/>
    <property type="evidence" value="ECO:0007669"/>
    <property type="project" value="UniProtKB-UniRule"/>
</dbReference>
<dbReference type="FunFam" id="3.30.70.870:FF:000001">
    <property type="entry name" value="Elongation factor G"/>
    <property type="match status" value="1"/>
</dbReference>
<feature type="chain" id="PRO_5001950474" description="Elongation factor G, mitochondrial" evidence="9">
    <location>
        <begin position="21"/>
        <end position="765"/>
    </location>
</feature>
<evidence type="ECO:0000256" key="8">
    <source>
        <dbReference type="HAMAP-Rule" id="MF_03061"/>
    </source>
</evidence>
<dbReference type="Pfam" id="PF03764">
    <property type="entry name" value="EFG_IV"/>
    <property type="match status" value="2"/>
</dbReference>
<dbReference type="Gene3D" id="3.30.230.10">
    <property type="match status" value="1"/>
</dbReference>
<dbReference type="InterPro" id="IPR004161">
    <property type="entry name" value="EFTu-like_2"/>
</dbReference>
<evidence type="ECO:0000256" key="4">
    <source>
        <dbReference type="ARBA" id="ARBA00022917"/>
    </source>
</evidence>
<organism evidence="11 12">
    <name type="scientific">Mitosporidium daphniae</name>
    <dbReference type="NCBI Taxonomy" id="1485682"/>
    <lineage>
        <taxon>Eukaryota</taxon>
        <taxon>Fungi</taxon>
        <taxon>Fungi incertae sedis</taxon>
        <taxon>Microsporidia</taxon>
        <taxon>Mitosporidium</taxon>
    </lineage>
</organism>
<keyword evidence="5 8" id="KW-0496">Mitochondrion</keyword>
<dbReference type="InterPro" id="IPR020568">
    <property type="entry name" value="Ribosomal_Su5_D2-typ_SF"/>
</dbReference>
<dbReference type="GO" id="GO:0003746">
    <property type="term" value="F:translation elongation factor activity"/>
    <property type="evidence" value="ECO:0007669"/>
    <property type="project" value="UniProtKB-UniRule"/>
</dbReference>
<dbReference type="SMART" id="SM00838">
    <property type="entry name" value="EFG_C"/>
    <property type="match status" value="1"/>
</dbReference>
<dbReference type="PANTHER" id="PTHR43636:SF2">
    <property type="entry name" value="ELONGATION FACTOR G, MITOCHONDRIAL"/>
    <property type="match status" value="1"/>
</dbReference>
<dbReference type="SUPFAM" id="SSF54980">
    <property type="entry name" value="EF-G C-terminal domain-like"/>
    <property type="match status" value="2"/>
</dbReference>
<dbReference type="InterPro" id="IPR031157">
    <property type="entry name" value="G_TR_CS"/>
</dbReference>
<dbReference type="InterPro" id="IPR005517">
    <property type="entry name" value="Transl_elong_EFG/EF2_IV"/>
</dbReference>
<dbReference type="InterPro" id="IPR035647">
    <property type="entry name" value="EFG_III/V"/>
</dbReference>
<dbReference type="GO" id="GO:0070125">
    <property type="term" value="P:mitochondrial translational elongation"/>
    <property type="evidence" value="ECO:0007669"/>
    <property type="project" value="UniProtKB-UniRule"/>
</dbReference>
<dbReference type="Proteomes" id="UP000029725">
    <property type="component" value="Unassembled WGS sequence"/>
</dbReference>
<evidence type="ECO:0000256" key="1">
    <source>
        <dbReference type="ARBA" id="ARBA00005870"/>
    </source>
</evidence>
<dbReference type="PRINTS" id="PR00315">
    <property type="entry name" value="ELONGATNFCT"/>
</dbReference>
<dbReference type="Pfam" id="PF00679">
    <property type="entry name" value="EFG_C"/>
    <property type="match status" value="1"/>
</dbReference>
<reference evidence="11 12" key="1">
    <citation type="submission" date="2014-04" db="EMBL/GenBank/DDBJ databases">
        <title>A new species of microsporidia sheds light on the evolution of extreme parasitism.</title>
        <authorList>
            <person name="Haag K.L."/>
            <person name="James T.Y."/>
            <person name="Larsson R."/>
            <person name="Schaer T.M."/>
            <person name="Refardt D."/>
            <person name="Pombert J.-F."/>
            <person name="Ebert D."/>
        </authorList>
    </citation>
    <scope>NUCLEOTIDE SEQUENCE [LARGE SCALE GENOMIC DNA]</scope>
    <source>
        <strain evidence="11 12">UGP3</strain>
        <tissue evidence="11">Spores</tissue>
    </source>
</reference>
<dbReference type="GO" id="GO:0005759">
    <property type="term" value="C:mitochondrial matrix"/>
    <property type="evidence" value="ECO:0007669"/>
    <property type="project" value="UniProtKB-ARBA"/>
</dbReference>
<comment type="subcellular location">
    <subcellularLocation>
        <location evidence="8">Mitochondrion</location>
    </subcellularLocation>
</comment>
<dbReference type="VEuPathDB" id="MicrosporidiaDB:DI09_126p70"/>
<sequence>MLSLACKILLFKCCCRFCTFQFAGYICGECMLCPLCLNIGISAHIDSGKTTLTERILFYTGRINEIHEVRGKDGVGAKMDSMDLEREKGITIQSAATYCKWKHFNINIIDTPGHVDFTIEVERALRVLDAAILVVCGASGIQSQTITVDRQMKRYNVPRIAFINKLDRMGAKPIEIISQLKTKLKLNAAAVQLPIGLEEDHQGVVDLITMTGHYFSGKNGSDVTSCPADKLPEPLRFQASAYRMKLIEAIANVDNEVADYYLLEEDPPQHILKEAIKRATIERKFVPVFMGSAYKNIGVQLLLDGVGDYLPDPSQVKNFAFDDKGNSLCLKCNSSEQTVAYAFKLDDGRFGQLTYMRVYQGSISRGALLINTRTAKRLKVPRLVRMHASEMEDVDSVGSGEICAIFGVDCATGDTFISPTGPGDSSTLSMISMSPMHVPDPVISLAIRPKLKDNSGFSRALAKFQKEDPTFRMHIDPETQEVIISGMGELHLEIYIERMKREYGCEVVTGKPRVAFRETIRERISFDYLHKKQTGGSGQFGRVIGYIEPITTDWNEICSNSQSTDKTNTAEALDASMTAASMNTLLPNEFSNQVVGGTIPPQFIPACEKGFYESCQEGLLIAHPITNLRMVMQEGASHIVDSNEHAFRAATKAAFREAFFAASPLILEPVMRVTVRIPAEFQGSVVTGISKRKGIIVDSDAQEEGTNIIADVPLNQMFGFSSELRSMTQGKGEFSMEYKNHMPILPSSQEDIVSEYEKNRCKRRE</sequence>
<dbReference type="InterPro" id="IPR041095">
    <property type="entry name" value="EFG_II"/>
</dbReference>
<keyword evidence="12" id="KW-1185">Reference proteome</keyword>
<evidence type="ECO:0000256" key="2">
    <source>
        <dbReference type="ARBA" id="ARBA00022741"/>
    </source>
</evidence>